<evidence type="ECO:0000256" key="7">
    <source>
        <dbReference type="ARBA" id="ARBA00023136"/>
    </source>
</evidence>
<dbReference type="Pfam" id="PF25539">
    <property type="entry name" value="Bestrophin_2"/>
    <property type="match status" value="1"/>
</dbReference>
<feature type="transmembrane region" description="Helical" evidence="9">
    <location>
        <begin position="63"/>
        <end position="82"/>
    </location>
</feature>
<evidence type="ECO:0000256" key="1">
    <source>
        <dbReference type="ARBA" id="ARBA00004651"/>
    </source>
</evidence>
<evidence type="ECO:0000256" key="2">
    <source>
        <dbReference type="ARBA" id="ARBA00022448"/>
    </source>
</evidence>
<evidence type="ECO:0000256" key="4">
    <source>
        <dbReference type="ARBA" id="ARBA00022692"/>
    </source>
</evidence>
<evidence type="ECO:0000256" key="6">
    <source>
        <dbReference type="ARBA" id="ARBA00023065"/>
    </source>
</evidence>
<evidence type="ECO:0000313" key="10">
    <source>
        <dbReference type="EMBL" id="KAJ3256334.1"/>
    </source>
</evidence>
<sequence>MAEEKEIQETYLEVEETETPRSSRELARGETKAIQRKKKKIKNETGYKFHEFKVAGGSVIDDIYIPVLVYTAWAAIWTVIYQQTKISIALQPIVITLLSTVLGLLLVFRTNTSYDRYWEARRLWSTLFTHSRNLSRLIWYDVDAAGDRKKVAEKFGAVNLVVAFAVACKHYLRGEKGFHYEDLHNLLIHVPDFKPGQYHPETDSLPLEITFHLASYFKRTRKEGMVDAVAGGQMIIALNGLTDSLSSFERIVFSPVPIAYNIHLKQIIMFYLLLLPFQIFSTGYSAIFITFLAAFCLLGIEAIGSEIENPFGYDHNDLDLQGFCEELKAEMAQLCERPTALESTAWSLPAELSDLTKLKSFANRK</sequence>
<keyword evidence="6" id="KW-0406">Ion transport</keyword>
<feature type="transmembrane region" description="Helical" evidence="9">
    <location>
        <begin position="270"/>
        <end position="300"/>
    </location>
</feature>
<evidence type="ECO:0000256" key="8">
    <source>
        <dbReference type="SAM" id="MobiDB-lite"/>
    </source>
</evidence>
<keyword evidence="7 9" id="KW-0472">Membrane</keyword>
<keyword evidence="11" id="KW-1185">Reference proteome</keyword>
<comment type="subcellular location">
    <subcellularLocation>
        <location evidence="1">Cell membrane</location>
        <topology evidence="1">Multi-pass membrane protein</topology>
    </subcellularLocation>
</comment>
<feature type="transmembrane region" description="Helical" evidence="9">
    <location>
        <begin position="88"/>
        <end position="108"/>
    </location>
</feature>
<evidence type="ECO:0000256" key="5">
    <source>
        <dbReference type="ARBA" id="ARBA00022989"/>
    </source>
</evidence>
<dbReference type="InterPro" id="IPR044669">
    <property type="entry name" value="YneE/VCCN1/2-like"/>
</dbReference>
<keyword evidence="2" id="KW-0813">Transport</keyword>
<proteinExistence type="predicted"/>
<dbReference type="EMBL" id="JADGKB010000052">
    <property type="protein sequence ID" value="KAJ3256334.1"/>
    <property type="molecule type" value="Genomic_DNA"/>
</dbReference>
<dbReference type="GO" id="GO:0005254">
    <property type="term" value="F:chloride channel activity"/>
    <property type="evidence" value="ECO:0007669"/>
    <property type="project" value="InterPro"/>
</dbReference>
<evidence type="ECO:0000256" key="9">
    <source>
        <dbReference type="SAM" id="Phobius"/>
    </source>
</evidence>
<gene>
    <name evidence="10" type="ORF">HK103_005589</name>
</gene>
<feature type="region of interest" description="Disordered" evidence="8">
    <location>
        <begin position="1"/>
        <end position="29"/>
    </location>
</feature>
<evidence type="ECO:0000313" key="11">
    <source>
        <dbReference type="Proteomes" id="UP001210925"/>
    </source>
</evidence>
<keyword evidence="4 9" id="KW-0812">Transmembrane</keyword>
<name>A0AAD5UFP5_9FUNG</name>
<protein>
    <submittedName>
        <fullName evidence="10">Uncharacterized protein</fullName>
    </submittedName>
</protein>
<accession>A0AAD5UFP5</accession>
<organism evidence="10 11">
    <name type="scientific">Boothiomyces macroporosus</name>
    <dbReference type="NCBI Taxonomy" id="261099"/>
    <lineage>
        <taxon>Eukaryota</taxon>
        <taxon>Fungi</taxon>
        <taxon>Fungi incertae sedis</taxon>
        <taxon>Chytridiomycota</taxon>
        <taxon>Chytridiomycota incertae sedis</taxon>
        <taxon>Chytridiomycetes</taxon>
        <taxon>Rhizophydiales</taxon>
        <taxon>Terramycetaceae</taxon>
        <taxon>Boothiomyces</taxon>
    </lineage>
</organism>
<keyword evidence="3" id="KW-1003">Cell membrane</keyword>
<keyword evidence="5 9" id="KW-1133">Transmembrane helix</keyword>
<dbReference type="Proteomes" id="UP001210925">
    <property type="component" value="Unassembled WGS sequence"/>
</dbReference>
<dbReference type="PANTHER" id="PTHR33281">
    <property type="entry name" value="UPF0187 PROTEIN YNEE"/>
    <property type="match status" value="1"/>
</dbReference>
<dbReference type="AlphaFoldDB" id="A0AAD5UFP5"/>
<evidence type="ECO:0000256" key="3">
    <source>
        <dbReference type="ARBA" id="ARBA00022475"/>
    </source>
</evidence>
<dbReference type="PANTHER" id="PTHR33281:SF19">
    <property type="entry name" value="VOLTAGE-DEPENDENT ANION CHANNEL-FORMING PROTEIN YNEE"/>
    <property type="match status" value="1"/>
</dbReference>
<comment type="caution">
    <text evidence="10">The sequence shown here is derived from an EMBL/GenBank/DDBJ whole genome shotgun (WGS) entry which is preliminary data.</text>
</comment>
<reference evidence="10" key="1">
    <citation type="submission" date="2020-05" db="EMBL/GenBank/DDBJ databases">
        <title>Phylogenomic resolution of chytrid fungi.</title>
        <authorList>
            <person name="Stajich J.E."/>
            <person name="Amses K."/>
            <person name="Simmons R."/>
            <person name="Seto K."/>
            <person name="Myers J."/>
            <person name="Bonds A."/>
            <person name="Quandt C.A."/>
            <person name="Barry K."/>
            <person name="Liu P."/>
            <person name="Grigoriev I."/>
            <person name="Longcore J.E."/>
            <person name="James T.Y."/>
        </authorList>
    </citation>
    <scope>NUCLEOTIDE SEQUENCE</scope>
    <source>
        <strain evidence="10">PLAUS21</strain>
    </source>
</reference>
<feature type="compositionally biased region" description="Basic and acidic residues" evidence="8">
    <location>
        <begin position="18"/>
        <end position="29"/>
    </location>
</feature>
<dbReference type="GO" id="GO:0005886">
    <property type="term" value="C:plasma membrane"/>
    <property type="evidence" value="ECO:0007669"/>
    <property type="project" value="UniProtKB-SubCell"/>
</dbReference>